<dbReference type="InterPro" id="IPR050340">
    <property type="entry name" value="Cytosolic_Fe-S_CAF"/>
</dbReference>
<dbReference type="GeneID" id="25738591"/>
<dbReference type="Gene3D" id="3.30.70.20">
    <property type="match status" value="1"/>
</dbReference>
<dbReference type="OrthoDB" id="10253113at2759"/>
<dbReference type="Gene3D" id="3.40.50.1780">
    <property type="match status" value="1"/>
</dbReference>
<keyword evidence="6" id="KW-0411">Iron-sulfur</keyword>
<dbReference type="Pfam" id="PF12838">
    <property type="entry name" value="Fer4_7"/>
    <property type="match status" value="1"/>
</dbReference>
<dbReference type="SUPFAM" id="SSF54862">
    <property type="entry name" value="4Fe-4S ferredoxins"/>
    <property type="match status" value="1"/>
</dbReference>
<dbReference type="KEGG" id="mng:MNEG_5714"/>
<dbReference type="FunFam" id="3.30.70.20:FF:000035">
    <property type="entry name" value="Iron hydrogenase 1"/>
    <property type="match status" value="1"/>
</dbReference>
<feature type="domain" description="4Fe-4S ferredoxin-type" evidence="8">
    <location>
        <begin position="27"/>
        <end position="55"/>
    </location>
</feature>
<sequence>MLPKLRAQSPDYREAASHYSAHDASSAAISIDREKCIKCGRCVEVCQDVQKMNVLGWFSRGRERHVGVFCDSDVSASACISCGQCASVCPVGAISERPQWRQVLELLESKRKRTFLPESRRRAPLVSPVARLWWRRQLLWAEPRVMVVQTAPATRVAIGEELGLAPGAVATGQMVAGLRALGFDYVFDTNFSADLTIMEEGTELLARLRANAAGRSPPDAAATAAAAGPAGGAGPAAPAAAAAPPPPLPMFTSCCPGWVNLVEQEYSDFIPHLSSCKSPQQMMGTVIKIIWAPKAGLKPEDVVVVSLMPCTAKKFEAARPEMTSPGGGRHVDFVLTTRELGRMLRLNRVPALSLPPSGYDSPMATTTGAAVIFGNSGGVAEAAVRTLYELVTGQELPRLEFQELRGLQGIKHATIQLPAPAPAPEPGAAAPAPSELRIAVVNGIANARRLLDALRAGAAPPLDFVEVMTCPGGCIGGGGQPKSRDPGVLAKRMQAIYSIDEAATIRRSHANPEVAALYARSSLESPSSPAAHALLHTSYRDRSKEHIT</sequence>
<dbReference type="GO" id="GO:0016491">
    <property type="term" value="F:oxidoreductase activity"/>
    <property type="evidence" value="ECO:0007669"/>
    <property type="project" value="UniProtKB-KW"/>
</dbReference>
<dbReference type="Proteomes" id="UP000054498">
    <property type="component" value="Unassembled WGS sequence"/>
</dbReference>
<reference evidence="9 10" key="1">
    <citation type="journal article" date="2013" name="BMC Genomics">
        <title>Reconstruction of the lipid metabolism for the microalga Monoraphidium neglectum from its genome sequence reveals characteristics suitable for biofuel production.</title>
        <authorList>
            <person name="Bogen C."/>
            <person name="Al-Dilaimi A."/>
            <person name="Albersmeier A."/>
            <person name="Wichmann J."/>
            <person name="Grundmann M."/>
            <person name="Rupp O."/>
            <person name="Lauersen K.J."/>
            <person name="Blifernez-Klassen O."/>
            <person name="Kalinowski J."/>
            <person name="Goesmann A."/>
            <person name="Mussgnug J.H."/>
            <person name="Kruse O."/>
        </authorList>
    </citation>
    <scope>NUCLEOTIDE SEQUENCE [LARGE SCALE GENOMIC DNA]</scope>
    <source>
        <strain evidence="9 10">SAG 48.87</strain>
    </source>
</reference>
<dbReference type="SMART" id="SM00902">
    <property type="entry name" value="Fe_hyd_SSU"/>
    <property type="match status" value="1"/>
</dbReference>
<gene>
    <name evidence="9" type="ORF">MNEG_5714</name>
</gene>
<feature type="compositionally biased region" description="Low complexity" evidence="7">
    <location>
        <begin position="217"/>
        <end position="228"/>
    </location>
</feature>
<feature type="region of interest" description="Disordered" evidence="7">
    <location>
        <begin position="217"/>
        <end position="242"/>
    </location>
</feature>
<dbReference type="STRING" id="145388.A0A0D2MP11"/>
<dbReference type="SUPFAM" id="SSF53920">
    <property type="entry name" value="Fe-only hydrogenase"/>
    <property type="match status" value="1"/>
</dbReference>
<evidence type="ECO:0000256" key="6">
    <source>
        <dbReference type="ARBA" id="ARBA00023014"/>
    </source>
</evidence>
<keyword evidence="9" id="KW-0560">Oxidoreductase</keyword>
<dbReference type="InterPro" id="IPR003149">
    <property type="entry name" value="Fe_hydrogenase_ssu"/>
</dbReference>
<dbReference type="InterPro" id="IPR004108">
    <property type="entry name" value="Fe_hydrogenase_lsu_C"/>
</dbReference>
<keyword evidence="10" id="KW-1185">Reference proteome</keyword>
<evidence type="ECO:0000259" key="8">
    <source>
        <dbReference type="PROSITE" id="PS51379"/>
    </source>
</evidence>
<keyword evidence="4" id="KW-0677">Repeat</keyword>
<evidence type="ECO:0000256" key="3">
    <source>
        <dbReference type="ARBA" id="ARBA00022723"/>
    </source>
</evidence>
<evidence type="ECO:0000256" key="2">
    <source>
        <dbReference type="ARBA" id="ARBA00022485"/>
    </source>
</evidence>
<keyword evidence="3" id="KW-0479">Metal-binding</keyword>
<dbReference type="EC" id="1.6.5.3" evidence="9"/>
<dbReference type="PANTHER" id="PTHR11615">
    <property type="entry name" value="NITRATE, FORMATE, IRON DEHYDROGENASE"/>
    <property type="match status" value="1"/>
</dbReference>
<proteinExistence type="inferred from homology"/>
<dbReference type="RefSeq" id="XP_013901261.1">
    <property type="nucleotide sequence ID" value="XM_014045807.1"/>
</dbReference>
<dbReference type="PROSITE" id="PS00198">
    <property type="entry name" value="4FE4S_FER_1"/>
    <property type="match status" value="1"/>
</dbReference>
<name>A0A0D2MP11_9CHLO</name>
<dbReference type="Gene3D" id="4.10.260.20">
    <property type="entry name" value="Iron hydrogenase, small subunit"/>
    <property type="match status" value="1"/>
</dbReference>
<dbReference type="AlphaFoldDB" id="A0A0D2MP11"/>
<dbReference type="InterPro" id="IPR017896">
    <property type="entry name" value="4Fe4S_Fe-S-bd"/>
</dbReference>
<dbReference type="PROSITE" id="PS51379">
    <property type="entry name" value="4FE4S_FER_2"/>
    <property type="match status" value="2"/>
</dbReference>
<dbReference type="Gene3D" id="3.40.950.10">
    <property type="entry name" value="Fe-only Hydrogenase (Larger Subunit), Chain L, domain 3"/>
    <property type="match status" value="1"/>
</dbReference>
<feature type="domain" description="4Fe-4S ferredoxin-type" evidence="8">
    <location>
        <begin position="70"/>
        <end position="99"/>
    </location>
</feature>
<dbReference type="EMBL" id="KK101090">
    <property type="protein sequence ID" value="KIZ02242.1"/>
    <property type="molecule type" value="Genomic_DNA"/>
</dbReference>
<dbReference type="GO" id="GO:0051539">
    <property type="term" value="F:4 iron, 4 sulfur cluster binding"/>
    <property type="evidence" value="ECO:0007669"/>
    <property type="project" value="UniProtKB-KW"/>
</dbReference>
<evidence type="ECO:0000256" key="1">
    <source>
        <dbReference type="ARBA" id="ARBA00006596"/>
    </source>
</evidence>
<dbReference type="InterPro" id="IPR009016">
    <property type="entry name" value="Fe_hydrogenase"/>
</dbReference>
<evidence type="ECO:0000313" key="10">
    <source>
        <dbReference type="Proteomes" id="UP000054498"/>
    </source>
</evidence>
<keyword evidence="2" id="KW-0004">4Fe-4S</keyword>
<evidence type="ECO:0000256" key="7">
    <source>
        <dbReference type="SAM" id="MobiDB-lite"/>
    </source>
</evidence>
<dbReference type="InterPro" id="IPR036991">
    <property type="entry name" value="Fe_hydrogenase_ssu_sf"/>
</dbReference>
<evidence type="ECO:0000256" key="5">
    <source>
        <dbReference type="ARBA" id="ARBA00023004"/>
    </source>
</evidence>
<evidence type="ECO:0000256" key="4">
    <source>
        <dbReference type="ARBA" id="ARBA00022737"/>
    </source>
</evidence>
<keyword evidence="5" id="KW-0408">Iron</keyword>
<dbReference type="InterPro" id="IPR017900">
    <property type="entry name" value="4Fe4S_Fe_S_CS"/>
</dbReference>
<dbReference type="Pfam" id="PF02256">
    <property type="entry name" value="Fe_hyd_SSU"/>
    <property type="match status" value="1"/>
</dbReference>
<dbReference type="GO" id="GO:0046872">
    <property type="term" value="F:metal ion binding"/>
    <property type="evidence" value="ECO:0007669"/>
    <property type="project" value="UniProtKB-KW"/>
</dbReference>
<protein>
    <submittedName>
        <fullName evidence="9">NADH dehydrogenase I subunit G</fullName>
        <ecNumber evidence="9">1.6.5.3</ecNumber>
    </submittedName>
</protein>
<dbReference type="Pfam" id="PF02906">
    <property type="entry name" value="Fe_hyd_lg_C"/>
    <property type="match status" value="2"/>
</dbReference>
<evidence type="ECO:0000313" key="9">
    <source>
        <dbReference type="EMBL" id="KIZ02242.1"/>
    </source>
</evidence>
<comment type="similarity">
    <text evidence="1">Belongs to the NARF family.</text>
</comment>
<organism evidence="9 10">
    <name type="scientific">Monoraphidium neglectum</name>
    <dbReference type="NCBI Taxonomy" id="145388"/>
    <lineage>
        <taxon>Eukaryota</taxon>
        <taxon>Viridiplantae</taxon>
        <taxon>Chlorophyta</taxon>
        <taxon>core chlorophytes</taxon>
        <taxon>Chlorophyceae</taxon>
        <taxon>CS clade</taxon>
        <taxon>Sphaeropleales</taxon>
        <taxon>Selenastraceae</taxon>
        <taxon>Monoraphidium</taxon>
    </lineage>
</organism>
<accession>A0A0D2MP11</accession>